<name>A0A7W3IQZ0_9ACTN</name>
<feature type="transmembrane region" description="Helical" evidence="6">
    <location>
        <begin position="62"/>
        <end position="94"/>
    </location>
</feature>
<evidence type="ECO:0000313" key="9">
    <source>
        <dbReference type="Proteomes" id="UP000523079"/>
    </source>
</evidence>
<evidence type="ECO:0000313" key="8">
    <source>
        <dbReference type="EMBL" id="MBA8793598.1"/>
    </source>
</evidence>
<evidence type="ECO:0000256" key="2">
    <source>
        <dbReference type="ARBA" id="ARBA00022475"/>
    </source>
</evidence>
<keyword evidence="3 6" id="KW-0812">Transmembrane</keyword>
<dbReference type="EMBL" id="JACGWT010000002">
    <property type="protein sequence ID" value="MBA8793598.1"/>
    <property type="molecule type" value="Genomic_DNA"/>
</dbReference>
<dbReference type="PANTHER" id="PTHR35007:SF3">
    <property type="entry name" value="POSSIBLE CONSERVED ALANINE RICH MEMBRANE PROTEIN"/>
    <property type="match status" value="1"/>
</dbReference>
<keyword evidence="5 6" id="KW-0472">Membrane</keyword>
<dbReference type="PANTHER" id="PTHR35007">
    <property type="entry name" value="INTEGRAL MEMBRANE PROTEIN-RELATED"/>
    <property type="match status" value="1"/>
</dbReference>
<feature type="transmembrane region" description="Helical" evidence="6">
    <location>
        <begin position="256"/>
        <end position="277"/>
    </location>
</feature>
<dbReference type="Proteomes" id="UP000523079">
    <property type="component" value="Unassembled WGS sequence"/>
</dbReference>
<keyword evidence="4 6" id="KW-1133">Transmembrane helix</keyword>
<evidence type="ECO:0000256" key="5">
    <source>
        <dbReference type="ARBA" id="ARBA00023136"/>
    </source>
</evidence>
<keyword evidence="9" id="KW-1185">Reference proteome</keyword>
<dbReference type="Pfam" id="PF00482">
    <property type="entry name" value="T2SSF"/>
    <property type="match status" value="1"/>
</dbReference>
<reference evidence="8 9" key="1">
    <citation type="submission" date="2020-07" db="EMBL/GenBank/DDBJ databases">
        <title>Sequencing the genomes of 1000 actinobacteria strains.</title>
        <authorList>
            <person name="Klenk H.-P."/>
        </authorList>
    </citation>
    <scope>NUCLEOTIDE SEQUENCE [LARGE SCALE GENOMIC DNA]</scope>
    <source>
        <strain evidence="8 9">DSM 100723</strain>
    </source>
</reference>
<gene>
    <name evidence="8" type="ORF">FHX74_001203</name>
</gene>
<dbReference type="GO" id="GO:0005886">
    <property type="term" value="C:plasma membrane"/>
    <property type="evidence" value="ECO:0007669"/>
    <property type="project" value="UniProtKB-SubCell"/>
</dbReference>
<dbReference type="RefSeq" id="WP_182559197.1">
    <property type="nucleotide sequence ID" value="NZ_JACGWT010000002.1"/>
</dbReference>
<dbReference type="AlphaFoldDB" id="A0A7W3IQZ0"/>
<feature type="domain" description="Type II secretion system protein GspF" evidence="7">
    <location>
        <begin position="115"/>
        <end position="239"/>
    </location>
</feature>
<dbReference type="InterPro" id="IPR018076">
    <property type="entry name" value="T2SS_GspF_dom"/>
</dbReference>
<comment type="subcellular location">
    <subcellularLocation>
        <location evidence="1">Cell membrane</location>
        <topology evidence="1">Multi-pass membrane protein</topology>
    </subcellularLocation>
</comment>
<evidence type="ECO:0000256" key="6">
    <source>
        <dbReference type="SAM" id="Phobius"/>
    </source>
</evidence>
<protein>
    <submittedName>
        <fullName evidence="8">Flp pilus assembly protein TadB</fullName>
    </submittedName>
</protein>
<sequence length="293" mass="30970">MTGAVGAALCGAALVFGVLAIVRGLRRSEPTPARTGPRTGVGLRWARLTRRPSGPAGRRRDLVLLGATVAGVLVAALTGWVVAVLLFPMAALVLPLVLVAPKPRDVELLEALDRWVRTLSAALPTGKSIPDAIRLSRRTAPPQLETELGVLVARLNNRWDTRDALMRFADALDSPDADGVVAALILASNRGSTGASTTLTALADSLQAQLAGRREVETERAKPFTVVRQVTIITGVTLGLAFAFGRDFFAPYGSPLGQVLLLALVSAYLGSLVVLRLRARTRPGDRILVGGRE</sequence>
<organism evidence="8 9">
    <name type="scientific">Microlunatus kandeliicorticis</name>
    <dbReference type="NCBI Taxonomy" id="1759536"/>
    <lineage>
        <taxon>Bacteria</taxon>
        <taxon>Bacillati</taxon>
        <taxon>Actinomycetota</taxon>
        <taxon>Actinomycetes</taxon>
        <taxon>Propionibacteriales</taxon>
        <taxon>Propionibacteriaceae</taxon>
        <taxon>Microlunatus</taxon>
    </lineage>
</organism>
<evidence type="ECO:0000256" key="4">
    <source>
        <dbReference type="ARBA" id="ARBA00022989"/>
    </source>
</evidence>
<evidence type="ECO:0000259" key="7">
    <source>
        <dbReference type="Pfam" id="PF00482"/>
    </source>
</evidence>
<evidence type="ECO:0000256" key="1">
    <source>
        <dbReference type="ARBA" id="ARBA00004651"/>
    </source>
</evidence>
<accession>A0A7W3IQZ0</accession>
<keyword evidence="2" id="KW-1003">Cell membrane</keyword>
<proteinExistence type="predicted"/>
<comment type="caution">
    <text evidence="8">The sequence shown here is derived from an EMBL/GenBank/DDBJ whole genome shotgun (WGS) entry which is preliminary data.</text>
</comment>
<evidence type="ECO:0000256" key="3">
    <source>
        <dbReference type="ARBA" id="ARBA00022692"/>
    </source>
</evidence>